<dbReference type="GO" id="GO:0007165">
    <property type="term" value="P:signal transduction"/>
    <property type="evidence" value="ECO:0007669"/>
    <property type="project" value="UniProtKB-KW"/>
</dbReference>
<dbReference type="EMBL" id="JASPKZ010008371">
    <property type="protein sequence ID" value="KAJ9579867.1"/>
    <property type="molecule type" value="Genomic_DNA"/>
</dbReference>
<keyword evidence="12" id="KW-1185">Reference proteome</keyword>
<evidence type="ECO:0000256" key="5">
    <source>
        <dbReference type="ARBA" id="ARBA00022725"/>
    </source>
</evidence>
<evidence type="ECO:0000256" key="6">
    <source>
        <dbReference type="ARBA" id="ARBA00022989"/>
    </source>
</evidence>
<evidence type="ECO:0000256" key="7">
    <source>
        <dbReference type="ARBA" id="ARBA00023136"/>
    </source>
</evidence>
<evidence type="ECO:0000313" key="11">
    <source>
        <dbReference type="EMBL" id="KAJ9579867.1"/>
    </source>
</evidence>
<dbReference type="GO" id="GO:0004984">
    <property type="term" value="F:olfactory receptor activity"/>
    <property type="evidence" value="ECO:0007669"/>
    <property type="project" value="InterPro"/>
</dbReference>
<evidence type="ECO:0000313" key="12">
    <source>
        <dbReference type="Proteomes" id="UP001233999"/>
    </source>
</evidence>
<dbReference type="PANTHER" id="PTHR21137:SF35">
    <property type="entry name" value="ODORANT RECEPTOR 19A-RELATED"/>
    <property type="match status" value="1"/>
</dbReference>
<keyword evidence="8" id="KW-0675">Receptor</keyword>
<protein>
    <recommendedName>
        <fullName evidence="13">Odorant receptor</fullName>
    </recommendedName>
</protein>
<keyword evidence="5" id="KW-0552">Olfaction</keyword>
<name>A0AAD8E7V5_DIPPU</name>
<keyword evidence="9" id="KW-0807">Transducer</keyword>
<evidence type="ECO:0000256" key="8">
    <source>
        <dbReference type="ARBA" id="ARBA00023170"/>
    </source>
</evidence>
<gene>
    <name evidence="11" type="ORF">L9F63_004469</name>
</gene>
<dbReference type="InterPro" id="IPR004117">
    <property type="entry name" value="7tm6_olfct_rcpt"/>
</dbReference>
<keyword evidence="3" id="KW-0716">Sensory transduction</keyword>
<feature type="transmembrane region" description="Helical" evidence="10">
    <location>
        <begin position="46"/>
        <end position="69"/>
    </location>
</feature>
<keyword evidence="7 10" id="KW-0472">Membrane</keyword>
<dbReference type="GO" id="GO:0005886">
    <property type="term" value="C:plasma membrane"/>
    <property type="evidence" value="ECO:0007669"/>
    <property type="project" value="UniProtKB-SubCell"/>
</dbReference>
<evidence type="ECO:0000256" key="4">
    <source>
        <dbReference type="ARBA" id="ARBA00022692"/>
    </source>
</evidence>
<comment type="subcellular location">
    <subcellularLocation>
        <location evidence="1">Cell membrane</location>
        <topology evidence="1">Multi-pass membrane protein</topology>
    </subcellularLocation>
</comment>
<organism evidence="11 12">
    <name type="scientific">Diploptera punctata</name>
    <name type="common">Pacific beetle cockroach</name>
    <dbReference type="NCBI Taxonomy" id="6984"/>
    <lineage>
        <taxon>Eukaryota</taxon>
        <taxon>Metazoa</taxon>
        <taxon>Ecdysozoa</taxon>
        <taxon>Arthropoda</taxon>
        <taxon>Hexapoda</taxon>
        <taxon>Insecta</taxon>
        <taxon>Pterygota</taxon>
        <taxon>Neoptera</taxon>
        <taxon>Polyneoptera</taxon>
        <taxon>Dictyoptera</taxon>
        <taxon>Blattodea</taxon>
        <taxon>Blaberoidea</taxon>
        <taxon>Blaberidae</taxon>
        <taxon>Diplopterinae</taxon>
        <taxon>Diploptera</taxon>
    </lineage>
</organism>
<dbReference type="AlphaFoldDB" id="A0AAD8E7V5"/>
<keyword evidence="2" id="KW-1003">Cell membrane</keyword>
<comment type="caution">
    <text evidence="11">The sequence shown here is derived from an EMBL/GenBank/DDBJ whole genome shotgun (WGS) entry which is preliminary data.</text>
</comment>
<evidence type="ECO:0000256" key="9">
    <source>
        <dbReference type="ARBA" id="ARBA00023224"/>
    </source>
</evidence>
<evidence type="ECO:0000256" key="10">
    <source>
        <dbReference type="SAM" id="Phobius"/>
    </source>
</evidence>
<dbReference type="PANTHER" id="PTHR21137">
    <property type="entry name" value="ODORANT RECEPTOR"/>
    <property type="match status" value="1"/>
</dbReference>
<dbReference type="GO" id="GO:0005549">
    <property type="term" value="F:odorant binding"/>
    <property type="evidence" value="ECO:0007669"/>
    <property type="project" value="InterPro"/>
</dbReference>
<reference evidence="11" key="1">
    <citation type="journal article" date="2023" name="IScience">
        <title>Live-bearing cockroach genome reveals convergent evolutionary mechanisms linked to viviparity in insects and beyond.</title>
        <authorList>
            <person name="Fouks B."/>
            <person name="Harrison M.C."/>
            <person name="Mikhailova A.A."/>
            <person name="Marchal E."/>
            <person name="English S."/>
            <person name="Carruthers M."/>
            <person name="Jennings E.C."/>
            <person name="Chiamaka E.L."/>
            <person name="Frigard R.A."/>
            <person name="Pippel M."/>
            <person name="Attardo G.M."/>
            <person name="Benoit J.B."/>
            <person name="Bornberg-Bauer E."/>
            <person name="Tobe S.S."/>
        </authorList>
    </citation>
    <scope>NUCLEOTIDE SEQUENCE</scope>
    <source>
        <strain evidence="11">Stay&amp;Tobe</strain>
    </source>
</reference>
<dbReference type="Proteomes" id="UP001233999">
    <property type="component" value="Unassembled WGS sequence"/>
</dbReference>
<evidence type="ECO:0008006" key="13">
    <source>
        <dbReference type="Google" id="ProtNLM"/>
    </source>
</evidence>
<reference evidence="11" key="2">
    <citation type="submission" date="2023-05" db="EMBL/GenBank/DDBJ databases">
        <authorList>
            <person name="Fouks B."/>
        </authorList>
    </citation>
    <scope>NUCLEOTIDE SEQUENCE</scope>
    <source>
        <strain evidence="11">Stay&amp;Tobe</strain>
        <tissue evidence="11">Testes</tissue>
    </source>
</reference>
<feature type="transmembrane region" description="Helical" evidence="10">
    <location>
        <begin position="17"/>
        <end position="34"/>
    </location>
</feature>
<evidence type="ECO:0000256" key="3">
    <source>
        <dbReference type="ARBA" id="ARBA00022606"/>
    </source>
</evidence>
<keyword evidence="4 10" id="KW-0812">Transmembrane</keyword>
<accession>A0AAD8E7V5</accession>
<proteinExistence type="predicted"/>
<sequence length="290" mass="33225">MEDKSRNYERIEKYEEFFSFNIFLLRMAGLLPPINLKPLAKLFYNLYSASLVGVLLAGFLSLGTALVILSGNLTLFAETLCVLSGIIIGLGDAIFFLYKKKRILHLLMKMENNLISSMKPKYCHIATDAQNSLIKSSKIKGMLSIMIGSSFLIQPFMHLHDEVTDPDDPLRIESWNRLPYNAWIPGVDVNEVQGRLTIIFFSLCINSAVLMTAFSVDVTCMSMVNQVSAQFQYLIALLDNMEEEHDEWKMEMNGTGDLHILKENVEDEEDEQWYENYLKDCIKRHQSILE</sequence>
<dbReference type="Pfam" id="PF02949">
    <property type="entry name" value="7tm_6"/>
    <property type="match status" value="1"/>
</dbReference>
<feature type="transmembrane region" description="Helical" evidence="10">
    <location>
        <begin position="75"/>
        <end position="98"/>
    </location>
</feature>
<keyword evidence="6 10" id="KW-1133">Transmembrane helix</keyword>
<evidence type="ECO:0000256" key="1">
    <source>
        <dbReference type="ARBA" id="ARBA00004651"/>
    </source>
</evidence>
<evidence type="ECO:0000256" key="2">
    <source>
        <dbReference type="ARBA" id="ARBA00022475"/>
    </source>
</evidence>